<sequence>MIPGTTLVEELTAALETSEKIKIRCLVLSFGPPKLKYRANWYRDKLELSVSAKRYSNKSHEMQTSSPISTKEESKPHSTKKSSNSSILKSMFKNNKKPKHFFPTRGAPPVEGVLANSFL</sequence>
<evidence type="ECO:0000256" key="1">
    <source>
        <dbReference type="SAM" id="MobiDB-lite"/>
    </source>
</evidence>
<dbReference type="Proteomes" id="UP000774326">
    <property type="component" value="Unassembled WGS sequence"/>
</dbReference>
<protein>
    <submittedName>
        <fullName evidence="2">Uncharacterized protein</fullName>
    </submittedName>
</protein>
<reference evidence="2" key="1">
    <citation type="journal article" date="2021" name="Open Biol.">
        <title>Shared evolutionary footprints suggest mitochondrial oxidative damage underlies multiple complex I losses in fungi.</title>
        <authorList>
            <person name="Schikora-Tamarit M.A."/>
            <person name="Marcet-Houben M."/>
            <person name="Nosek J."/>
            <person name="Gabaldon T."/>
        </authorList>
    </citation>
    <scope>NUCLEOTIDE SEQUENCE</scope>
    <source>
        <strain evidence="2">CBS2887</strain>
    </source>
</reference>
<dbReference type="EMBL" id="JAEUBG010001186">
    <property type="protein sequence ID" value="KAH3686843.1"/>
    <property type="molecule type" value="Genomic_DNA"/>
</dbReference>
<accession>A0A9P8Q9L2</accession>
<reference evidence="2" key="2">
    <citation type="submission" date="2021-01" db="EMBL/GenBank/DDBJ databases">
        <authorList>
            <person name="Schikora-Tamarit M.A."/>
        </authorList>
    </citation>
    <scope>NUCLEOTIDE SEQUENCE</scope>
    <source>
        <strain evidence="2">CBS2887</strain>
    </source>
</reference>
<feature type="region of interest" description="Disordered" evidence="1">
    <location>
        <begin position="53"/>
        <end position="106"/>
    </location>
</feature>
<comment type="caution">
    <text evidence="2">The sequence shown here is derived from an EMBL/GenBank/DDBJ whole genome shotgun (WGS) entry which is preliminary data.</text>
</comment>
<keyword evidence="3" id="KW-1185">Reference proteome</keyword>
<gene>
    <name evidence="2" type="ORF">WICPIJ_002170</name>
</gene>
<dbReference type="AlphaFoldDB" id="A0A9P8Q9L2"/>
<name>A0A9P8Q9L2_WICPI</name>
<organism evidence="2 3">
    <name type="scientific">Wickerhamomyces pijperi</name>
    <name type="common">Yeast</name>
    <name type="synonym">Pichia pijperi</name>
    <dbReference type="NCBI Taxonomy" id="599730"/>
    <lineage>
        <taxon>Eukaryota</taxon>
        <taxon>Fungi</taxon>
        <taxon>Dikarya</taxon>
        <taxon>Ascomycota</taxon>
        <taxon>Saccharomycotina</taxon>
        <taxon>Saccharomycetes</taxon>
        <taxon>Phaffomycetales</taxon>
        <taxon>Wickerhamomycetaceae</taxon>
        <taxon>Wickerhamomyces</taxon>
    </lineage>
</organism>
<evidence type="ECO:0000313" key="3">
    <source>
        <dbReference type="Proteomes" id="UP000774326"/>
    </source>
</evidence>
<proteinExistence type="predicted"/>
<evidence type="ECO:0000313" key="2">
    <source>
        <dbReference type="EMBL" id="KAH3686843.1"/>
    </source>
</evidence>